<dbReference type="EMBL" id="CAJSTJ010000138">
    <property type="protein sequence ID" value="CAG7560883.1"/>
    <property type="molecule type" value="Genomic_DNA"/>
</dbReference>
<sequence>MDTQGNSRLLGHPGQSPHPLDELKGLPKENCCYHLKNWCREMYQNLKDMGKSLKDSFRPEEAEQEAQQNREMSISEFFNLN</sequence>
<dbReference type="AlphaFoldDB" id="A0A8J2IP07"/>
<comment type="caution">
    <text evidence="2">The sequence shown here is derived from an EMBL/GenBank/DDBJ whole genome shotgun (WGS) entry which is preliminary data.</text>
</comment>
<evidence type="ECO:0000313" key="2">
    <source>
        <dbReference type="EMBL" id="CAG7560883.1"/>
    </source>
</evidence>
<evidence type="ECO:0000256" key="1">
    <source>
        <dbReference type="SAM" id="MobiDB-lite"/>
    </source>
</evidence>
<proteinExistence type="predicted"/>
<reference evidence="2" key="1">
    <citation type="submission" date="2021-05" db="EMBL/GenBank/DDBJ databases">
        <authorList>
            <person name="Khan N."/>
        </authorList>
    </citation>
    <scope>NUCLEOTIDE SEQUENCE</scope>
</reference>
<evidence type="ECO:0000313" key="3">
    <source>
        <dbReference type="Proteomes" id="UP000693738"/>
    </source>
</evidence>
<dbReference type="Proteomes" id="UP000693738">
    <property type="component" value="Unassembled WGS sequence"/>
</dbReference>
<feature type="region of interest" description="Disordered" evidence="1">
    <location>
        <begin position="1"/>
        <end position="23"/>
    </location>
</feature>
<name>A0A8J2IP07_FUSEQ</name>
<organism evidence="2 3">
    <name type="scientific">Fusarium equiseti</name>
    <name type="common">Fusarium scirpi</name>
    <dbReference type="NCBI Taxonomy" id="61235"/>
    <lineage>
        <taxon>Eukaryota</taxon>
        <taxon>Fungi</taxon>
        <taxon>Dikarya</taxon>
        <taxon>Ascomycota</taxon>
        <taxon>Pezizomycotina</taxon>
        <taxon>Sordariomycetes</taxon>
        <taxon>Hypocreomycetidae</taxon>
        <taxon>Hypocreales</taxon>
        <taxon>Nectriaceae</taxon>
        <taxon>Fusarium</taxon>
        <taxon>Fusarium incarnatum-equiseti species complex</taxon>
    </lineage>
</organism>
<feature type="region of interest" description="Disordered" evidence="1">
    <location>
        <begin position="56"/>
        <end position="81"/>
    </location>
</feature>
<accession>A0A8J2IP07</accession>
<feature type="compositionally biased region" description="Polar residues" evidence="1">
    <location>
        <begin position="69"/>
        <end position="81"/>
    </location>
</feature>
<protein>
    <submittedName>
        <fullName evidence="2">Uncharacterized protein</fullName>
    </submittedName>
</protein>
<gene>
    <name evidence="2" type="ORF">FEQUK3_LOCUS6655</name>
</gene>